<dbReference type="Proteomes" id="UP001059617">
    <property type="component" value="Chromosome"/>
</dbReference>
<feature type="domain" description="Erythromycin biosynthesis protein CIII-like C-terminal" evidence="4">
    <location>
        <begin position="241"/>
        <end position="386"/>
    </location>
</feature>
<dbReference type="CDD" id="cd03784">
    <property type="entry name" value="GT1_Gtf-like"/>
    <property type="match status" value="1"/>
</dbReference>
<reference evidence="6" key="1">
    <citation type="submission" date="2021-04" db="EMBL/GenBank/DDBJ databases">
        <authorList>
            <person name="Hartkoorn R.C."/>
            <person name="Beaudoing E."/>
            <person name="Hot D."/>
        </authorList>
    </citation>
    <scope>NUCLEOTIDE SEQUENCE</scope>
    <source>
        <strain evidence="6">NRRL B-16292</strain>
    </source>
</reference>
<dbReference type="InterPro" id="IPR050426">
    <property type="entry name" value="Glycosyltransferase_28"/>
</dbReference>
<evidence type="ECO:0000259" key="5">
    <source>
        <dbReference type="Pfam" id="PF21036"/>
    </source>
</evidence>
<proteinExistence type="inferred from homology"/>
<dbReference type="EMBL" id="CP073720">
    <property type="protein sequence ID" value="UWP86124.1"/>
    <property type="molecule type" value="Genomic_DNA"/>
</dbReference>
<protein>
    <submittedName>
        <fullName evidence="6">DUF1205 domain-containing protein</fullName>
    </submittedName>
</protein>
<dbReference type="Pfam" id="PF06722">
    <property type="entry name" value="EryCIII-like_C"/>
    <property type="match status" value="1"/>
</dbReference>
<evidence type="ECO:0000313" key="7">
    <source>
        <dbReference type="Proteomes" id="UP001059617"/>
    </source>
</evidence>
<dbReference type="InterPro" id="IPR010610">
    <property type="entry name" value="EryCIII-like_C"/>
</dbReference>
<dbReference type="RefSeq" id="WP_259865181.1">
    <property type="nucleotide sequence ID" value="NZ_BAAAST010000037.1"/>
</dbReference>
<evidence type="ECO:0000256" key="3">
    <source>
        <dbReference type="ARBA" id="ARBA00022679"/>
    </source>
</evidence>
<evidence type="ECO:0000256" key="1">
    <source>
        <dbReference type="ARBA" id="ARBA00006962"/>
    </source>
</evidence>
<dbReference type="Pfam" id="PF21036">
    <property type="entry name" value="EryCIII-like_N"/>
    <property type="match status" value="1"/>
</dbReference>
<dbReference type="Gene3D" id="3.40.50.2000">
    <property type="entry name" value="Glycogen Phosphorylase B"/>
    <property type="match status" value="2"/>
</dbReference>
<evidence type="ECO:0000259" key="4">
    <source>
        <dbReference type="Pfam" id="PF06722"/>
    </source>
</evidence>
<dbReference type="InterPro" id="IPR048284">
    <property type="entry name" value="EryCIII-like_N"/>
</dbReference>
<keyword evidence="7" id="KW-1185">Reference proteome</keyword>
<feature type="domain" description="Erythromycin biosynthesis protein CIII-like N-terminal" evidence="5">
    <location>
        <begin position="22"/>
        <end position="227"/>
    </location>
</feature>
<name>A0ABY5W9F7_9ACTN</name>
<gene>
    <name evidence="6" type="ORF">Dfulv_18515</name>
</gene>
<sequence length="393" mass="41484">MRVIVTPLHLTTHLTEMVPLCWALRAAGHEVLVVGAPDLAGVSRAAGLNIATVGEPVNMIESGAPYMPRELFPAEALGRRDTEAGRELWRQCAAAFAPEAGQLVDAYLALSASWRPDLVITDSMSLLGWAFGAAAGVPAVLYHCGVAPLLGPFEEQAQLLLEPLRKRLGLPRLPAAAAVLDPCPPSLQAEDAPPGHRVRYVPYNQAGVLPDWALHRDGAPLVCVSFGSILAWSGPRPLRAALDAVAALDGVEVVVTLSAANRELLGAVPEHFRLVEALPLNLFLERCDLIVHHGGTGTGLTAAALGVPQVVLPQWGNGFDFGRRLTEAGAGRSVTDRAGQDDTDALAGVLRTVLHDPAFRGSALRLRAEIEALPSPAATVTLLEELARGTARC</sequence>
<dbReference type="InterPro" id="IPR002213">
    <property type="entry name" value="UDP_glucos_trans"/>
</dbReference>
<evidence type="ECO:0000256" key="2">
    <source>
        <dbReference type="ARBA" id="ARBA00022676"/>
    </source>
</evidence>
<dbReference type="SUPFAM" id="SSF53756">
    <property type="entry name" value="UDP-Glycosyltransferase/glycogen phosphorylase"/>
    <property type="match status" value="1"/>
</dbReference>
<dbReference type="PANTHER" id="PTHR48050">
    <property type="entry name" value="STEROL 3-BETA-GLUCOSYLTRANSFERASE"/>
    <property type="match status" value="1"/>
</dbReference>
<reference evidence="6" key="2">
    <citation type="submission" date="2022-09" db="EMBL/GenBank/DDBJ databases">
        <title>Biosynthetic gene clusters of Dactylosporangioum fulvum.</title>
        <authorList>
            <person name="Caradec T."/>
        </authorList>
    </citation>
    <scope>NUCLEOTIDE SEQUENCE</scope>
    <source>
        <strain evidence="6">NRRL B-16292</strain>
    </source>
</reference>
<keyword evidence="3" id="KW-0808">Transferase</keyword>
<keyword evidence="2" id="KW-0328">Glycosyltransferase</keyword>
<evidence type="ECO:0000313" key="6">
    <source>
        <dbReference type="EMBL" id="UWP86124.1"/>
    </source>
</evidence>
<comment type="similarity">
    <text evidence="1">Belongs to the glycosyltransferase 28 family.</text>
</comment>
<dbReference type="PANTHER" id="PTHR48050:SF13">
    <property type="entry name" value="STEROL 3-BETA-GLUCOSYLTRANSFERASE UGT80A2"/>
    <property type="match status" value="1"/>
</dbReference>
<organism evidence="6 7">
    <name type="scientific">Dactylosporangium fulvum</name>
    <dbReference type="NCBI Taxonomy" id="53359"/>
    <lineage>
        <taxon>Bacteria</taxon>
        <taxon>Bacillati</taxon>
        <taxon>Actinomycetota</taxon>
        <taxon>Actinomycetes</taxon>
        <taxon>Micromonosporales</taxon>
        <taxon>Micromonosporaceae</taxon>
        <taxon>Dactylosporangium</taxon>
    </lineage>
</organism>
<accession>A0ABY5W9F7</accession>